<reference evidence="2 3" key="1">
    <citation type="submission" date="2018-10" db="EMBL/GenBank/DDBJ databases">
        <authorList>
            <consortium name="IHU Genomes"/>
        </authorList>
    </citation>
    <scope>NUCLEOTIDE SEQUENCE [LARGE SCALE GENOMIC DNA]</scope>
    <source>
        <strain evidence="2 3">A1</strain>
    </source>
</reference>
<dbReference type="EMBL" id="UPSH01000001">
    <property type="protein sequence ID" value="VBB18542.1"/>
    <property type="molecule type" value="Genomic_DNA"/>
</dbReference>
<accession>A0A5K0UAL2</accession>
<proteinExistence type="predicted"/>
<comment type="caution">
    <text evidence="2">The sequence shown here is derived from an EMBL/GenBank/DDBJ whole genome shotgun (WGS) entry which is preliminary data.</text>
</comment>
<gene>
    <name evidence="2" type="ORF">YASMINEVIRUS_1005</name>
</gene>
<evidence type="ECO:0000313" key="2">
    <source>
        <dbReference type="EMBL" id="VBB18542.1"/>
    </source>
</evidence>
<feature type="region of interest" description="Disordered" evidence="1">
    <location>
        <begin position="1"/>
        <end position="23"/>
    </location>
</feature>
<sequence length="178" mass="20140">MEDIESHKTDRHVSGHHEKGKKNKCCDNDCDDICDNALHPICPLKLMRHIDINPDNTKSIYLLNVGDPQKLVFKCANFLSNKSLLFVIPKCIVNECCEAYTLTLDPEVIIHNANTALIPVQIFVLDDGTYIKIPVTETMIVNCDLILYVNKIKINLTPADSCTTNNCDNAWRWIPSDK</sequence>
<protein>
    <submittedName>
        <fullName evidence="2">Uncharacterized protein</fullName>
    </submittedName>
</protein>
<evidence type="ECO:0000313" key="3">
    <source>
        <dbReference type="Proteomes" id="UP000594342"/>
    </source>
</evidence>
<evidence type="ECO:0000256" key="1">
    <source>
        <dbReference type="SAM" id="MobiDB-lite"/>
    </source>
</evidence>
<organism evidence="2 3">
    <name type="scientific">Yasminevirus sp. GU-2018</name>
    <dbReference type="NCBI Taxonomy" id="2420051"/>
    <lineage>
        <taxon>Viruses</taxon>
        <taxon>Varidnaviria</taxon>
        <taxon>Bamfordvirae</taxon>
        <taxon>Nucleocytoviricota</taxon>
        <taxon>Megaviricetes</taxon>
        <taxon>Imitervirales</taxon>
        <taxon>Mimiviridae</taxon>
        <taxon>Klosneuvirinae</taxon>
        <taxon>Yasminevirus</taxon>
        <taxon>Yasminevirus saudimassiliense</taxon>
    </lineage>
</organism>
<name>A0A5K0UAL2_9VIRU</name>
<keyword evidence="3" id="KW-1185">Reference proteome</keyword>
<feature type="compositionally biased region" description="Basic and acidic residues" evidence="1">
    <location>
        <begin position="1"/>
        <end position="17"/>
    </location>
</feature>
<dbReference type="Proteomes" id="UP000594342">
    <property type="component" value="Unassembled WGS sequence"/>
</dbReference>